<evidence type="ECO:0000256" key="2">
    <source>
        <dbReference type="ARBA" id="ARBA00023027"/>
    </source>
</evidence>
<keyword evidence="6" id="KW-1185">Reference proteome</keyword>
<dbReference type="PANTHER" id="PTHR43362:SF1">
    <property type="entry name" value="MANNITOL DEHYDROGENASE 2-RELATED"/>
    <property type="match status" value="1"/>
</dbReference>
<dbReference type="InterPro" id="IPR013328">
    <property type="entry name" value="6PGD_dom2"/>
</dbReference>
<dbReference type="PRINTS" id="PR00084">
    <property type="entry name" value="MTLDHDRGNASE"/>
</dbReference>
<protein>
    <submittedName>
        <fullName evidence="5">Mannitol dehydrogenase family protein</fullName>
    </submittedName>
</protein>
<dbReference type="KEGG" id="bomb:GT348_07815"/>
<dbReference type="InterPro" id="IPR036291">
    <property type="entry name" value="NAD(P)-bd_dom_sf"/>
</dbReference>
<dbReference type="Gene3D" id="3.40.50.720">
    <property type="entry name" value="NAD(P)-binding Rossmann-like Domain"/>
    <property type="match status" value="1"/>
</dbReference>
<feature type="domain" description="Mannitol dehydrogenase C-terminal" evidence="4">
    <location>
        <begin position="289"/>
        <end position="474"/>
    </location>
</feature>
<evidence type="ECO:0000313" key="5">
    <source>
        <dbReference type="EMBL" id="QHI96149.1"/>
    </source>
</evidence>
<dbReference type="AlphaFoldDB" id="A0A6P1NF23"/>
<dbReference type="EMBL" id="CP047652">
    <property type="protein sequence ID" value="QHI96149.1"/>
    <property type="molecule type" value="Genomic_DNA"/>
</dbReference>
<feature type="domain" description="Mannitol dehydrogenase N-terminal" evidence="3">
    <location>
        <begin position="27"/>
        <end position="280"/>
    </location>
</feature>
<evidence type="ECO:0000259" key="4">
    <source>
        <dbReference type="Pfam" id="PF08125"/>
    </source>
</evidence>
<dbReference type="GO" id="GO:0016616">
    <property type="term" value="F:oxidoreductase activity, acting on the CH-OH group of donors, NAD or NADP as acceptor"/>
    <property type="evidence" value="ECO:0007669"/>
    <property type="project" value="TreeGrafter"/>
</dbReference>
<keyword evidence="1" id="KW-0560">Oxidoreductase</keyword>
<name>A0A6P1NF23_9PROT</name>
<dbReference type="RefSeq" id="WP_160619222.1">
    <property type="nucleotide sequence ID" value="NZ_CP047652.1"/>
</dbReference>
<dbReference type="Pfam" id="PF08125">
    <property type="entry name" value="Mannitol_dh_C"/>
    <property type="match status" value="1"/>
</dbReference>
<evidence type="ECO:0000259" key="3">
    <source>
        <dbReference type="Pfam" id="PF01232"/>
    </source>
</evidence>
<keyword evidence="2" id="KW-0520">NAD</keyword>
<dbReference type="InterPro" id="IPR013118">
    <property type="entry name" value="Mannitol_DH_C"/>
</dbReference>
<dbReference type="InterPro" id="IPR000669">
    <property type="entry name" value="Mannitol_DH"/>
</dbReference>
<gene>
    <name evidence="5" type="ORF">GT348_07815</name>
</gene>
<dbReference type="Proteomes" id="UP000463975">
    <property type="component" value="Chromosome"/>
</dbReference>
<dbReference type="InterPro" id="IPR013131">
    <property type="entry name" value="Mannitol_DH_N"/>
</dbReference>
<organism evidence="5 6">
    <name type="scientific">Aristophania vespae</name>
    <dbReference type="NCBI Taxonomy" id="2697033"/>
    <lineage>
        <taxon>Bacteria</taxon>
        <taxon>Pseudomonadati</taxon>
        <taxon>Pseudomonadota</taxon>
        <taxon>Alphaproteobacteria</taxon>
        <taxon>Acetobacterales</taxon>
        <taxon>Acetobacteraceae</taxon>
        <taxon>Aristophania</taxon>
    </lineage>
</organism>
<dbReference type="SUPFAM" id="SSF51735">
    <property type="entry name" value="NAD(P)-binding Rossmann-fold domains"/>
    <property type="match status" value="1"/>
</dbReference>
<dbReference type="SUPFAM" id="SSF48179">
    <property type="entry name" value="6-phosphogluconate dehydrogenase C-terminal domain-like"/>
    <property type="match status" value="1"/>
</dbReference>
<dbReference type="PROSITE" id="PS00974">
    <property type="entry name" value="MANNITOL_DHGENASE"/>
    <property type="match status" value="1"/>
</dbReference>
<evidence type="ECO:0000313" key="6">
    <source>
        <dbReference type="Proteomes" id="UP000463975"/>
    </source>
</evidence>
<proteinExistence type="predicted"/>
<accession>A0A6P1NF23</accession>
<dbReference type="InterPro" id="IPR050988">
    <property type="entry name" value="Mannitol_DH/Oxidoreductase"/>
</dbReference>
<sequence>MLTIPLLKSLPNTVTVPSYNLKDVKISIVHFGVGNFFRAHLAYYMDKILALPECQEWGIIGVGLRRGKGPEKKAKDFKAQQGLYSLTETAPNGESKRRIIGSLRGYLLAPLEQEKVLSYLSSAQTKIISLTITEGGYNIDEKTGEFILDDPDVKHDLANPTKPKTVFGYVVEGLRRRKEAGLKGFTILSCDNLRQNGSVSRTAFIGYAKALDPDLAAWIEENVSFPNAMVDRITPSISKSAAAVLNKKSGVQDLEPIVAEDFTQWVLEDKFIAGRPPLEKVGAEFSDEVGTYEHAKIRILNASHIVFASIGWLLGLKHIDEVLAISKVREFVDNVIENDVLPTLKGPKGVDLQAYKQLIFDRFSNPAMADQIRRIAGDLTSKTQVFWTETMRQALEGKRDQHRLIFIMALFLELLRNNNKEGEPISEPALSKEQLEIAHSDDLKASIELPIFDGWRDLMTPQLSEDIAKARKQIRDNNILEVLPH</sequence>
<dbReference type="Pfam" id="PF01232">
    <property type="entry name" value="Mannitol_dh"/>
    <property type="match status" value="1"/>
</dbReference>
<dbReference type="InterPro" id="IPR023027">
    <property type="entry name" value="Mannitol_DH_CS"/>
</dbReference>
<dbReference type="GO" id="GO:0019594">
    <property type="term" value="P:mannitol metabolic process"/>
    <property type="evidence" value="ECO:0007669"/>
    <property type="project" value="InterPro"/>
</dbReference>
<dbReference type="Gene3D" id="1.10.1040.10">
    <property type="entry name" value="N-(1-d-carboxylethyl)-l-norvaline Dehydrogenase, domain 2"/>
    <property type="match status" value="1"/>
</dbReference>
<reference evidence="5 6" key="1">
    <citation type="submission" date="2020-01" db="EMBL/GenBank/DDBJ databases">
        <title>Genome sequencing of strain KACC 21507.</title>
        <authorList>
            <person name="Heo J."/>
            <person name="Kim S.-J."/>
            <person name="Kim J.-S."/>
            <person name="Hong S.-B."/>
            <person name="Kwon S.-W."/>
        </authorList>
    </citation>
    <scope>NUCLEOTIDE SEQUENCE [LARGE SCALE GENOMIC DNA]</scope>
    <source>
        <strain evidence="5 6">KACC 21507</strain>
    </source>
</reference>
<dbReference type="PANTHER" id="PTHR43362">
    <property type="entry name" value="MANNITOL DEHYDROGENASE DSF1-RELATED"/>
    <property type="match status" value="1"/>
</dbReference>
<dbReference type="InterPro" id="IPR008927">
    <property type="entry name" value="6-PGluconate_DH-like_C_sf"/>
</dbReference>
<evidence type="ECO:0000256" key="1">
    <source>
        <dbReference type="ARBA" id="ARBA00023002"/>
    </source>
</evidence>